<evidence type="ECO:0000256" key="1">
    <source>
        <dbReference type="SAM" id="MobiDB-lite"/>
    </source>
</evidence>
<feature type="transmembrane region" description="Helical" evidence="2">
    <location>
        <begin position="12"/>
        <end position="31"/>
    </location>
</feature>
<dbReference type="AlphaFoldDB" id="A0A853CIF8"/>
<evidence type="ECO:0000313" key="3">
    <source>
        <dbReference type="EMBL" id="NYJ07076.1"/>
    </source>
</evidence>
<keyword evidence="2" id="KW-0812">Transmembrane</keyword>
<evidence type="ECO:0000313" key="4">
    <source>
        <dbReference type="Proteomes" id="UP000541969"/>
    </source>
</evidence>
<keyword evidence="4" id="KW-1185">Reference proteome</keyword>
<proteinExistence type="predicted"/>
<sequence length="143" mass="15116">MTAPDPVRAARALNGGAAAVLVLEAIVVLFVPRGIAQSGPGLTGFRLTYLLVLAVLLILAAGVQRRPRGLVIGTVLQVPLVLTGLFNSVLWVVGGIFALLWLYLLQLRRDMLGSILPRPAAPHPAPDPSPDTPPGSQEEQPHQ</sequence>
<dbReference type="EMBL" id="JACBZT010000001">
    <property type="protein sequence ID" value="NYJ07076.1"/>
    <property type="molecule type" value="Genomic_DNA"/>
</dbReference>
<gene>
    <name evidence="3" type="ORF">GGQ55_003354</name>
</gene>
<dbReference type="Pfam" id="PF14017">
    <property type="entry name" value="DUF4233"/>
    <property type="match status" value="1"/>
</dbReference>
<evidence type="ECO:0000256" key="2">
    <source>
        <dbReference type="SAM" id="Phobius"/>
    </source>
</evidence>
<protein>
    <recommendedName>
        <fullName evidence="5">DUF4233 domain-containing protein</fullName>
    </recommendedName>
</protein>
<feature type="region of interest" description="Disordered" evidence="1">
    <location>
        <begin position="118"/>
        <end position="143"/>
    </location>
</feature>
<feature type="compositionally biased region" description="Pro residues" evidence="1">
    <location>
        <begin position="119"/>
        <end position="133"/>
    </location>
</feature>
<dbReference type="InterPro" id="IPR025327">
    <property type="entry name" value="DUF4233"/>
</dbReference>
<evidence type="ECO:0008006" key="5">
    <source>
        <dbReference type="Google" id="ProtNLM"/>
    </source>
</evidence>
<dbReference type="Proteomes" id="UP000541969">
    <property type="component" value="Unassembled WGS sequence"/>
</dbReference>
<organism evidence="3 4">
    <name type="scientific">Petropleomorpha daqingensis</name>
    <dbReference type="NCBI Taxonomy" id="2026353"/>
    <lineage>
        <taxon>Bacteria</taxon>
        <taxon>Bacillati</taxon>
        <taxon>Actinomycetota</taxon>
        <taxon>Actinomycetes</taxon>
        <taxon>Geodermatophilales</taxon>
        <taxon>Geodermatophilaceae</taxon>
        <taxon>Petropleomorpha</taxon>
    </lineage>
</organism>
<feature type="transmembrane region" description="Helical" evidence="2">
    <location>
        <begin position="43"/>
        <end position="64"/>
    </location>
</feature>
<reference evidence="3 4" key="1">
    <citation type="submission" date="2020-07" db="EMBL/GenBank/DDBJ databases">
        <title>Sequencing the genomes of 1000 actinobacteria strains.</title>
        <authorList>
            <person name="Klenk H.-P."/>
        </authorList>
    </citation>
    <scope>NUCLEOTIDE SEQUENCE [LARGE SCALE GENOMIC DNA]</scope>
    <source>
        <strain evidence="3 4">DSM 104001</strain>
    </source>
</reference>
<feature type="transmembrane region" description="Helical" evidence="2">
    <location>
        <begin position="84"/>
        <end position="105"/>
    </location>
</feature>
<keyword evidence="2" id="KW-0472">Membrane</keyword>
<keyword evidence="2" id="KW-1133">Transmembrane helix</keyword>
<dbReference type="RefSeq" id="WP_179718658.1">
    <property type="nucleotide sequence ID" value="NZ_JACBZT010000001.1"/>
</dbReference>
<comment type="caution">
    <text evidence="3">The sequence shown here is derived from an EMBL/GenBank/DDBJ whole genome shotgun (WGS) entry which is preliminary data.</text>
</comment>
<accession>A0A853CIF8</accession>
<name>A0A853CIF8_9ACTN</name>